<feature type="compositionally biased region" description="Basic and acidic residues" evidence="1">
    <location>
        <begin position="161"/>
        <end position="183"/>
    </location>
</feature>
<dbReference type="OrthoDB" id="552755at2759"/>
<protein>
    <recommendedName>
        <fullName evidence="4">Histone chaperone domain-containing protein</fullName>
    </recommendedName>
</protein>
<accession>K1VYD4</accession>
<proteinExistence type="predicted"/>
<dbReference type="STRING" id="1220162.K1VYD4"/>
<dbReference type="InterPro" id="IPR037647">
    <property type="entry name" value="HIRIP3"/>
</dbReference>
<feature type="compositionally biased region" description="Basic and acidic residues" evidence="1">
    <location>
        <begin position="79"/>
        <end position="92"/>
    </location>
</feature>
<dbReference type="AlphaFoldDB" id="K1VYD4"/>
<feature type="compositionally biased region" description="Acidic residues" evidence="1">
    <location>
        <begin position="68"/>
        <end position="78"/>
    </location>
</feature>
<sequence length="258" mass="27640">MDAKLAKKLPAAAKSVVSEAMRSGAFDKGELTMGEARRLVALKMGLEEDALDSAKDIRKQVKEAITEAIDEDASDEPESPVKVRKGEPKRVSDVQSSATSTPAKPAKKTTSKKTVESDEEDEAEVAAPPSPASSAMSSVYDEPPKPKRSKATPKASKGRSKKDTNEGTRDQIRHVQDILRDLGMKGNPTLGKAKSLKARRELAQELSDVREYEQGHGLSADRPSRTRAGRGTRDSAPPAPDEDGATAAVMDFLGDDSD</sequence>
<dbReference type="EMBL" id="AMBO01000221">
    <property type="protein sequence ID" value="EKD04547.1"/>
    <property type="molecule type" value="Genomic_DNA"/>
</dbReference>
<evidence type="ECO:0000313" key="3">
    <source>
        <dbReference type="Proteomes" id="UP000006757"/>
    </source>
</evidence>
<gene>
    <name evidence="2" type="ORF">A1Q2_01119</name>
</gene>
<feature type="region of interest" description="Disordered" evidence="1">
    <location>
        <begin position="67"/>
        <end position="258"/>
    </location>
</feature>
<feature type="compositionally biased region" description="Basic residues" evidence="1">
    <location>
        <begin position="146"/>
        <end position="160"/>
    </location>
</feature>
<organism evidence="2 3">
    <name type="scientific">Trichosporon asahii var. asahii (strain CBS 8904)</name>
    <name type="common">Yeast</name>
    <dbReference type="NCBI Taxonomy" id="1220162"/>
    <lineage>
        <taxon>Eukaryota</taxon>
        <taxon>Fungi</taxon>
        <taxon>Dikarya</taxon>
        <taxon>Basidiomycota</taxon>
        <taxon>Agaricomycotina</taxon>
        <taxon>Tremellomycetes</taxon>
        <taxon>Trichosporonales</taxon>
        <taxon>Trichosporonaceae</taxon>
        <taxon>Trichosporon</taxon>
    </lineage>
</organism>
<comment type="caution">
    <text evidence="2">The sequence shown here is derived from an EMBL/GenBank/DDBJ whole genome shotgun (WGS) entry which is preliminary data.</text>
</comment>
<keyword evidence="3" id="KW-1185">Reference proteome</keyword>
<reference evidence="2 3" key="1">
    <citation type="journal article" date="2012" name="Eukaryot. Cell">
        <title>Genome sequence of the Trichosporon asahii environmental strain CBS 8904.</title>
        <authorList>
            <person name="Yang R.Y."/>
            <person name="Li H.T."/>
            <person name="Zhu H."/>
            <person name="Zhou G.P."/>
            <person name="Wang M."/>
            <person name="Wang L."/>
        </authorList>
    </citation>
    <scope>NUCLEOTIDE SEQUENCE [LARGE SCALE GENOMIC DNA]</scope>
    <source>
        <strain evidence="2 3">CBS 8904</strain>
    </source>
</reference>
<evidence type="ECO:0000256" key="1">
    <source>
        <dbReference type="SAM" id="MobiDB-lite"/>
    </source>
</evidence>
<dbReference type="InParanoid" id="K1VYD4"/>
<name>K1VYD4_TRIAC</name>
<dbReference type="PANTHER" id="PTHR15410">
    <property type="entry name" value="HIRA-INTERACTING PROTEIN 3"/>
    <property type="match status" value="1"/>
</dbReference>
<dbReference type="Proteomes" id="UP000006757">
    <property type="component" value="Unassembled WGS sequence"/>
</dbReference>
<feature type="compositionally biased region" description="Basic and acidic residues" evidence="1">
    <location>
        <begin position="198"/>
        <end position="214"/>
    </location>
</feature>
<evidence type="ECO:0008006" key="4">
    <source>
        <dbReference type="Google" id="ProtNLM"/>
    </source>
</evidence>
<dbReference type="PANTHER" id="PTHR15410:SF2">
    <property type="entry name" value="HIRA-INTERACTING PROTEIN 3"/>
    <property type="match status" value="1"/>
</dbReference>
<evidence type="ECO:0000313" key="2">
    <source>
        <dbReference type="EMBL" id="EKD04547.1"/>
    </source>
</evidence>
<dbReference type="HOGENOM" id="CLU_1094942_0_0_1"/>
<dbReference type="eggNOG" id="ENOG502RBF1">
    <property type="taxonomic scope" value="Eukaryota"/>
</dbReference>
<dbReference type="GO" id="GO:0005634">
    <property type="term" value="C:nucleus"/>
    <property type="evidence" value="ECO:0007669"/>
    <property type="project" value="TreeGrafter"/>
</dbReference>